<accession>A0ABY2GRY0</accession>
<dbReference type="EMBL" id="PPTA01000018">
    <property type="protein sequence ID" value="TFA98686.1"/>
    <property type="molecule type" value="Genomic_DNA"/>
</dbReference>
<protein>
    <submittedName>
        <fullName evidence="1">Uncharacterized protein</fullName>
    </submittedName>
</protein>
<dbReference type="RefSeq" id="XP_073554888.1">
    <property type="nucleotide sequence ID" value="XM_073706586.1"/>
</dbReference>
<comment type="caution">
    <text evidence="1">The sequence shown here is derived from an EMBL/GenBank/DDBJ whole genome shotgun (WGS) entry which is preliminary data.</text>
</comment>
<proteinExistence type="predicted"/>
<organism evidence="1 2">
    <name type="scientific">Trichoderma ghanense</name>
    <dbReference type="NCBI Taxonomy" id="65468"/>
    <lineage>
        <taxon>Eukaryota</taxon>
        <taxon>Fungi</taxon>
        <taxon>Dikarya</taxon>
        <taxon>Ascomycota</taxon>
        <taxon>Pezizomycotina</taxon>
        <taxon>Sordariomycetes</taxon>
        <taxon>Hypocreomycetidae</taxon>
        <taxon>Hypocreales</taxon>
        <taxon>Hypocreaceae</taxon>
        <taxon>Trichoderma</taxon>
    </lineage>
</organism>
<evidence type="ECO:0000313" key="1">
    <source>
        <dbReference type="EMBL" id="TFA98686.1"/>
    </source>
</evidence>
<dbReference type="Proteomes" id="UP001642720">
    <property type="component" value="Unassembled WGS sequence"/>
</dbReference>
<reference evidence="1 2" key="1">
    <citation type="submission" date="2018-01" db="EMBL/GenBank/DDBJ databases">
        <title>Genome characterization of the sugarcane-associated fungus Trichoderma ghanense CCMA-1212 and their application in lignocelulose bioconversion.</title>
        <authorList>
            <person name="Steindorff A.S."/>
            <person name="Mendes T.D."/>
            <person name="Vilela E.S.D."/>
            <person name="Rodrigues D.S."/>
            <person name="Formighieri E.F."/>
            <person name="Melo I.S."/>
            <person name="Favaro L.C.L."/>
        </authorList>
    </citation>
    <scope>NUCLEOTIDE SEQUENCE [LARGE SCALE GENOMIC DNA]</scope>
    <source>
        <strain evidence="1 2">CCMA-1212</strain>
    </source>
</reference>
<dbReference type="GeneID" id="300581036"/>
<gene>
    <name evidence="1" type="ORF">CCMA1212_009505</name>
</gene>
<sequence>MDISVRRQPLLERLGIPLLVRSPTPDPVLGRLQRPVKAVRVLVLEELLNVVQHGIVGERLETEADEAVDDNGVAELGHGEVPVALHKLPLQSAAGGVRGQVAAENVHVGSRDGVVRGGGVEVEGDEVVLDNVGVVDGRQGSQGNELAVNGLGGEPLLLEDLDVLGGVVVETGAPDGASERRVDGVGFGVLDPSVESLDGLCLDPHEKGGNSLGMISSNSGGNEVLAEDASQIVLALGELPANLLHLFVNQLDGEVVEALLDFLVLSKDGLEIADAAQDLAPDKRVLLLLEALEEGQQGRGGAVAGKGEIRRRADNGNLVLGTELVELAAQLGQAGWGVSDTVEAGSPAVELVELGVDVVDGILLLGQGQGRNARLALLANEAQGNPPGGGVVLGLDVAGRQESGLLNGKLAGLLGNGQDRVANLGNPGVHDLVNVLARSLGQGIPKRLGLGVAIGVGLEVVGDALEEGLDAEVVGKHADGRASLEVADVVKDLIDVQGVADGDVDGVAGADAVEAESVLHALVDELGPDLPVRVQVVDGVPSNPGGEALVEPQLIPPVHGHQVAEPLVSQLVGNDHLGGAVGDEAPVLHGAVGELVDGEQVGLGQGVVNVEDLGEVVDDLGGVLQGPAALLLEAAGGVDADGDLLAVVLAVGQLLNVLEVADGPGQEVGAHEGRGLEGDEVPAVLGGLGVLDGHVAQGDLVDGDLNLEVVGGLEVGLVEAGEGSAGVARLELGAEHVVPLVVAGDRGGRGGGGLVLAAVEAGHFVVDDALELDDDGRLAGDGDLGVKGDGGALGLCVVRDVGRLPCLLRLCVIEGDLGVEQLELEGVDDDFLGGLDDFRLDAAMGEMLELSRDRRLEAVCTYVTVPL</sequence>
<name>A0ABY2GRY0_9HYPO</name>
<keyword evidence="2" id="KW-1185">Reference proteome</keyword>
<evidence type="ECO:0000313" key="2">
    <source>
        <dbReference type="Proteomes" id="UP001642720"/>
    </source>
</evidence>